<evidence type="ECO:0000256" key="2">
    <source>
        <dbReference type="ARBA" id="ARBA00022448"/>
    </source>
</evidence>
<feature type="coiled-coil region" evidence="13">
    <location>
        <begin position="1477"/>
        <end position="1504"/>
    </location>
</feature>
<dbReference type="PANTHER" id="PTHR10037:SF230">
    <property type="entry name" value="CA[2+]-CHANNEL PROTEIN ALPHA[[1]] SUBUNIT T, ISOFORM F"/>
    <property type="match status" value="1"/>
</dbReference>
<dbReference type="Proteomes" id="UP000318571">
    <property type="component" value="Chromosome 1"/>
</dbReference>
<comment type="subcellular location">
    <subcellularLocation>
        <location evidence="1 12">Membrane</location>
        <topology evidence="1 12">Multi-pass membrane protein</topology>
    </subcellularLocation>
</comment>
<dbReference type="GO" id="GO:0005248">
    <property type="term" value="F:voltage-gated sodium channel activity"/>
    <property type="evidence" value="ECO:0007669"/>
    <property type="project" value="TreeGrafter"/>
</dbReference>
<gene>
    <name evidence="17" type="ORF">TCAL_05238</name>
</gene>
<dbReference type="InterPro" id="IPR043203">
    <property type="entry name" value="VGCC_Ca_Na"/>
</dbReference>
<feature type="region of interest" description="Disordered" evidence="14">
    <location>
        <begin position="1055"/>
        <end position="1092"/>
    </location>
</feature>
<evidence type="ECO:0000259" key="16">
    <source>
        <dbReference type="Pfam" id="PF00520"/>
    </source>
</evidence>
<evidence type="ECO:0000256" key="9">
    <source>
        <dbReference type="ARBA" id="ARBA00023180"/>
    </source>
</evidence>
<evidence type="ECO:0000256" key="4">
    <source>
        <dbReference type="ARBA" id="ARBA00022737"/>
    </source>
</evidence>
<feature type="region of interest" description="Disordered" evidence="14">
    <location>
        <begin position="19"/>
        <end position="39"/>
    </location>
</feature>
<evidence type="ECO:0000256" key="11">
    <source>
        <dbReference type="PIRSR" id="PIRSR602077-1"/>
    </source>
</evidence>
<evidence type="ECO:0000256" key="6">
    <source>
        <dbReference type="ARBA" id="ARBA00022989"/>
    </source>
</evidence>
<feature type="domain" description="Ion transport" evidence="16">
    <location>
        <begin position="1523"/>
        <end position="1630"/>
    </location>
</feature>
<keyword evidence="5 12" id="KW-0851">Voltage-gated channel</keyword>
<name>A0A553NVY6_TIGCA</name>
<dbReference type="InterPro" id="IPR002077">
    <property type="entry name" value="VDCCAlpha1"/>
</dbReference>
<feature type="compositionally biased region" description="Polar residues" evidence="14">
    <location>
        <begin position="19"/>
        <end position="37"/>
    </location>
</feature>
<feature type="binding site" evidence="11">
    <location>
        <position position="1417"/>
    </location>
    <ligand>
        <name>Ca(2+)</name>
        <dbReference type="ChEBI" id="CHEBI:29108"/>
    </ligand>
</feature>
<dbReference type="Gene3D" id="1.20.120.350">
    <property type="entry name" value="Voltage-gated potassium channels. Chain C"/>
    <property type="match status" value="3"/>
</dbReference>
<dbReference type="FunFam" id="1.20.120.350:FF:000009">
    <property type="entry name" value="Voltage-dependent T-type calcium channel subunit alpha"/>
    <property type="match status" value="1"/>
</dbReference>
<feature type="transmembrane region" description="Helical" evidence="15">
    <location>
        <begin position="1693"/>
        <end position="1719"/>
    </location>
</feature>
<feature type="binding site" evidence="11">
    <location>
        <position position="890"/>
    </location>
    <ligand>
        <name>Ca(2+)</name>
        <dbReference type="ChEBI" id="CHEBI:29108"/>
    </ligand>
</feature>
<protein>
    <recommendedName>
        <fullName evidence="16">Ion transport domain-containing protein</fullName>
    </recommendedName>
</protein>
<sequence>MSSLKGGLGRVASFRNRTGSDVSISGTSQSRRYQNWDSGMGRHEDRAYQIVSALGGKKLSSQDLLQEVQTLINDMDDTFLACMSLSEMGSSLDFGQAIPGRSLSACVPTRTTSSHFSRANRTSELKRVGDEQENEEEQSHEKKHQEDANVYSNWTCDYSAGFHFPKGSCDGLNDFFHQLATEERKRGDIFFKWLYENRNSLTFDRGIFREISQSSLKDEDVDLSEAGASSDEEDFAPEQGHVNQKFYFSHQSSQLKADPMLSLQWLMRRRADHMAKILHLKDIAEKTRDSNFLHFLRLHQDKLFGCNEESSKRIREIILNLELLRKQNQAKEVSQFVPYYQPPDENEKEWICSTPDSSGMHKCGELPYYEEDEVECHASIETGLYNSSDCINWNQYFTDCKPGAMNPFHGAISFDNIGLAWVAIFLVISLEGWTDVMYFVQDAHSFWNWVYFVLLIVIGSFFMINLCLVVIATQFSETKRRETAKMKAERARFQSSSTLSSFTNSETTNCYRQVIRLIAHLIRKAMSRTRRLYRKHRLEHLSKKEMSLMEKQEAGKLQNHHIRRNVYTQSVINPNNGQIDMKIELDDVTISENRLPERLPICQSEKMTQTDPTGFDGGHNALSATLTAQIGGFNASQIKHCSTYNLPEVGQSSDDKLGSGCDVDSEIYELAVTPKRPSRFIAFFGCCGTCLSKFQNQLEKFVDHNIFQRFILFCILINTFSMGIEFHKQPEFLTKTVEISNLAFSAIFAIEMLLKLSAYGLFKYISDGFNVFDGIIVIFSSMELYTGFVHGIHPEGGSTGLSVLRTFRLLRILKLVRFLPNLRRQLVVMLRTMDNVAVFFGLLMLFIFIFSILGMNLFGCKFCDGDVCDRKNFDTLLWATVTVFQVLTQEDWNIVLFLGMKQTNHWAALYFVTLMTFGNYVLFNLLVAILVEGFSNQDDKRSSDRNSLYSKDANSGAGLSQSPCQSLHNSSQGGRRGDSLRGYRRPGSLKANGSGSMVNQMSHVMETLRNNVLEMGEPMQLMLPCSNCGETRVVMARQIKKEDVECNPVFAEFLQQSKGGSPPNGTMPFRRTSRGSKTSRSSSRSRRRRKPSKCCSLTESTCSKCEAAIHPLAANSHFTDISKSAVAKNGSNGRANSIHLMENGDNQRDRSSGCRGVWEMLLYWRKTVLSRWVRFKYERETFSLWIFKPDDKFRMYCQELTGKTWFDFIVLVFIASNCITLAMERPNIPPWSWERQFLDLLNNIFTFVFFIEMLLKAIATGLLYGEHAYFKSGWNIMDGSLVIISLVDTVMVVILGQTSKIFGILRVFRLVRALRPLRVINRAPGLKLVVQTLLSSLKPIGNIVLICCTFFIIFGILGVQLFKGIFYYCEGPDAHRVKNKTQCLELSGRGNRWINHKYNFDNLGQALMSLFVLSSKDGWVNIMYQGLDAVGLDQQPRENFNEWRLIYFISFLLLVGFFVLNMFVGVVVENFHRCRAEQEKEERARRAAKRAKKIEERRRKMMETPYYIHYSPNRLMVHKMVTSKYFDLAISAVIGLNVITMAMEFYMMPRILANALKVFNYFFTAVFILEAGMKVSALGLGRYLQDRWNQLDVVIVILSILGIVLEELKSDLMPINPTIMRVMRVLRIARECDDHHPCQGLGEHAHFRSFGMAFLTLFRIATGDNWNGIMKDTLREECEEGDQCLRNCCVSPYFAPLFFVVFVLMAQFVLVNVVVAVLMKHLEESHKQMEDDVEVELELEKQLSLAREMF</sequence>
<keyword evidence="8 15" id="KW-0472">Membrane</keyword>
<keyword evidence="18" id="KW-1185">Reference proteome</keyword>
<feature type="transmembrane region" description="Helical" evidence="15">
    <location>
        <begin position="1558"/>
        <end position="1581"/>
    </location>
</feature>
<dbReference type="PRINTS" id="PR00167">
    <property type="entry name" value="CACHANNEL"/>
</dbReference>
<feature type="transmembrane region" description="Helical" evidence="15">
    <location>
        <begin position="774"/>
        <end position="793"/>
    </location>
</feature>
<keyword evidence="6 15" id="KW-1133">Transmembrane helix</keyword>
<keyword evidence="12" id="KW-0109">Calcium transport</keyword>
<keyword evidence="11" id="KW-0479">Metal-binding</keyword>
<evidence type="ECO:0000256" key="10">
    <source>
        <dbReference type="ARBA" id="ARBA00023303"/>
    </source>
</evidence>
<dbReference type="GO" id="GO:0005891">
    <property type="term" value="C:voltage-gated calcium channel complex"/>
    <property type="evidence" value="ECO:0007669"/>
    <property type="project" value="InterPro"/>
</dbReference>
<dbReference type="EMBL" id="VCGU01000010">
    <property type="protein sequence ID" value="TRY69593.1"/>
    <property type="molecule type" value="Genomic_DNA"/>
</dbReference>
<dbReference type="OMA" id="CHCSSPC"/>
<feature type="transmembrane region" description="Helical" evidence="15">
    <location>
        <begin position="1340"/>
        <end position="1362"/>
    </location>
</feature>
<feature type="transmembrane region" description="Helical" evidence="15">
    <location>
        <begin position="1243"/>
        <end position="1264"/>
    </location>
</feature>
<dbReference type="GO" id="GO:0001518">
    <property type="term" value="C:voltage-gated sodium channel complex"/>
    <property type="evidence" value="ECO:0007669"/>
    <property type="project" value="TreeGrafter"/>
</dbReference>
<evidence type="ECO:0000256" key="13">
    <source>
        <dbReference type="SAM" id="Coils"/>
    </source>
</evidence>
<keyword evidence="4" id="KW-0677">Repeat</keyword>
<feature type="transmembrane region" description="Helical" evidence="15">
    <location>
        <begin position="836"/>
        <end position="860"/>
    </location>
</feature>
<dbReference type="Gene3D" id="1.10.287.70">
    <property type="match status" value="3"/>
</dbReference>
<evidence type="ECO:0000313" key="18">
    <source>
        <dbReference type="Proteomes" id="UP000318571"/>
    </source>
</evidence>
<organism evidence="17 18">
    <name type="scientific">Tigriopus californicus</name>
    <name type="common">Marine copepod</name>
    <dbReference type="NCBI Taxonomy" id="6832"/>
    <lineage>
        <taxon>Eukaryota</taxon>
        <taxon>Metazoa</taxon>
        <taxon>Ecdysozoa</taxon>
        <taxon>Arthropoda</taxon>
        <taxon>Crustacea</taxon>
        <taxon>Multicrustacea</taxon>
        <taxon>Hexanauplia</taxon>
        <taxon>Copepoda</taxon>
        <taxon>Harpacticoida</taxon>
        <taxon>Harpacticidae</taxon>
        <taxon>Tigriopus</taxon>
    </lineage>
</organism>
<feature type="compositionally biased region" description="Basic residues" evidence="14">
    <location>
        <begin position="1083"/>
        <end position="1092"/>
    </location>
</feature>
<keyword evidence="3 15" id="KW-0812">Transmembrane</keyword>
<dbReference type="GO" id="GO:0086010">
    <property type="term" value="P:membrane depolarization during action potential"/>
    <property type="evidence" value="ECO:0007669"/>
    <property type="project" value="TreeGrafter"/>
</dbReference>
<dbReference type="FunFam" id="1.20.120.350:FF:000072">
    <property type="entry name" value="Voltage-dependent T-type calcium channel subunit alpha"/>
    <property type="match status" value="1"/>
</dbReference>
<feature type="transmembrane region" description="Helical" evidence="15">
    <location>
        <begin position="908"/>
        <end position="931"/>
    </location>
</feature>
<dbReference type="FunFam" id="1.10.287.70:FF:000125">
    <property type="entry name" value="Voltage-dependent T-type calcium channel subunit alpha"/>
    <property type="match status" value="1"/>
</dbReference>
<accession>A0A553NVY6</accession>
<feature type="transmembrane region" description="Helical" evidence="15">
    <location>
        <begin position="1204"/>
        <end position="1223"/>
    </location>
</feature>
<evidence type="ECO:0000256" key="14">
    <source>
        <dbReference type="SAM" id="MobiDB-lite"/>
    </source>
</evidence>
<keyword evidence="9" id="KW-0325">Glycoprotein</keyword>
<dbReference type="GO" id="GO:0008332">
    <property type="term" value="F:low voltage-gated calcium channel activity"/>
    <property type="evidence" value="ECO:0007669"/>
    <property type="project" value="TreeGrafter"/>
</dbReference>
<feature type="domain" description="Ion transport" evidence="16">
    <location>
        <begin position="1643"/>
        <end position="1728"/>
    </location>
</feature>
<keyword evidence="7" id="KW-0406">Ion transport</keyword>
<feature type="transmembrane region" description="Helical" evidence="15">
    <location>
        <begin position="411"/>
        <end position="429"/>
    </location>
</feature>
<dbReference type="STRING" id="6832.A0A553NVY6"/>
<dbReference type="GO" id="GO:0070509">
    <property type="term" value="P:calcium ion import"/>
    <property type="evidence" value="ECO:0007669"/>
    <property type="project" value="TreeGrafter"/>
</dbReference>
<evidence type="ECO:0000256" key="15">
    <source>
        <dbReference type="SAM" id="Phobius"/>
    </source>
</evidence>
<feature type="region of interest" description="Disordered" evidence="14">
    <location>
        <begin position="937"/>
        <end position="998"/>
    </location>
</feature>
<dbReference type="PANTHER" id="PTHR10037">
    <property type="entry name" value="VOLTAGE-GATED CATION CHANNEL CALCIUM AND SODIUM"/>
    <property type="match status" value="1"/>
</dbReference>
<feature type="transmembrane region" description="Helical" evidence="15">
    <location>
        <begin position="1525"/>
        <end position="1546"/>
    </location>
</feature>
<dbReference type="InterPro" id="IPR005821">
    <property type="entry name" value="Ion_trans_dom"/>
</dbReference>
<dbReference type="Pfam" id="PF00520">
    <property type="entry name" value="Ion_trans"/>
    <property type="match status" value="5"/>
</dbReference>
<dbReference type="SUPFAM" id="SSF81324">
    <property type="entry name" value="Voltage-gated potassium channels"/>
    <property type="match status" value="4"/>
</dbReference>
<dbReference type="InterPro" id="IPR027359">
    <property type="entry name" value="Volt_channel_dom_sf"/>
</dbReference>
<keyword evidence="10" id="KW-0407">Ion channel</keyword>
<evidence type="ECO:0000256" key="3">
    <source>
        <dbReference type="ARBA" id="ARBA00022692"/>
    </source>
</evidence>
<feature type="transmembrane region" description="Helical" evidence="15">
    <location>
        <begin position="739"/>
        <end position="762"/>
    </location>
</feature>
<reference evidence="17 18" key="1">
    <citation type="journal article" date="2018" name="Nat. Ecol. Evol.">
        <title>Genomic signatures of mitonuclear coevolution across populations of Tigriopus californicus.</title>
        <authorList>
            <person name="Barreto F.S."/>
            <person name="Watson E.T."/>
            <person name="Lima T.G."/>
            <person name="Willett C.S."/>
            <person name="Edmands S."/>
            <person name="Li W."/>
            <person name="Burton R.S."/>
        </authorList>
    </citation>
    <scope>NUCLEOTIDE SEQUENCE [LARGE SCALE GENOMIC DNA]</scope>
    <source>
        <strain evidence="17 18">San Diego</strain>
    </source>
</reference>
<evidence type="ECO:0000256" key="5">
    <source>
        <dbReference type="ARBA" id="ARBA00022882"/>
    </source>
</evidence>
<keyword evidence="2" id="KW-0813">Transport</keyword>
<comment type="caution">
    <text evidence="17">The sequence shown here is derived from an EMBL/GenBank/DDBJ whole genome shotgun (WGS) entry which is preliminary data.</text>
</comment>
<proteinExistence type="inferred from homology"/>
<feature type="compositionally biased region" description="Basic and acidic residues" evidence="14">
    <location>
        <begin position="121"/>
        <end position="130"/>
    </location>
</feature>
<feature type="domain" description="Ion transport" evidence="16">
    <location>
        <begin position="704"/>
        <end position="941"/>
    </location>
</feature>
<dbReference type="FunFam" id="1.20.120.350:FF:000008">
    <property type="entry name" value="Voltage-dependent T-type calcium channel subunit alpha"/>
    <property type="match status" value="1"/>
</dbReference>
<feature type="transmembrane region" description="Helical" evidence="15">
    <location>
        <begin position="449"/>
        <end position="471"/>
    </location>
</feature>
<keyword evidence="13" id="KW-0175">Coiled coil</keyword>
<evidence type="ECO:0000313" key="17">
    <source>
        <dbReference type="EMBL" id="TRY69593.1"/>
    </source>
</evidence>
<feature type="domain" description="Ion transport" evidence="16">
    <location>
        <begin position="403"/>
        <end position="482"/>
    </location>
</feature>
<evidence type="ECO:0000256" key="8">
    <source>
        <dbReference type="ARBA" id="ARBA00023136"/>
    </source>
</evidence>
<feature type="transmembrane region" description="Helical" evidence="15">
    <location>
        <begin position="1445"/>
        <end position="1468"/>
    </location>
</feature>
<feature type="transmembrane region" description="Helical" evidence="15">
    <location>
        <begin position="710"/>
        <end position="727"/>
    </location>
</feature>
<feature type="compositionally biased region" description="Polar residues" evidence="14">
    <location>
        <begin position="945"/>
        <end position="973"/>
    </location>
</feature>
<evidence type="ECO:0000256" key="7">
    <source>
        <dbReference type="ARBA" id="ARBA00023065"/>
    </source>
</evidence>
<feature type="transmembrane region" description="Helical" evidence="15">
    <location>
        <begin position="1276"/>
        <end position="1295"/>
    </location>
</feature>
<dbReference type="GO" id="GO:0046872">
    <property type="term" value="F:metal ion binding"/>
    <property type="evidence" value="ECO:0007669"/>
    <property type="project" value="UniProtKB-KW"/>
</dbReference>
<keyword evidence="12" id="KW-0107">Calcium channel</keyword>
<dbReference type="FunFam" id="1.10.287.70:FF:000018">
    <property type="entry name" value="Voltage-dependent T-type calcium channel subunit alpha"/>
    <property type="match status" value="1"/>
</dbReference>
<feature type="binding site" evidence="11">
    <location>
        <position position="431"/>
    </location>
    <ligand>
        <name>Ca(2+)</name>
        <dbReference type="ChEBI" id="CHEBI:29108"/>
    </ligand>
</feature>
<feature type="region of interest" description="Disordered" evidence="14">
    <location>
        <begin position="114"/>
        <end position="146"/>
    </location>
</feature>
<evidence type="ECO:0000256" key="1">
    <source>
        <dbReference type="ARBA" id="ARBA00004141"/>
    </source>
</evidence>
<dbReference type="GO" id="GO:0043005">
    <property type="term" value="C:neuron projection"/>
    <property type="evidence" value="ECO:0007669"/>
    <property type="project" value="TreeGrafter"/>
</dbReference>
<feature type="domain" description="Ion transport" evidence="16">
    <location>
        <begin position="1204"/>
        <end position="1478"/>
    </location>
</feature>
<evidence type="ECO:0000256" key="12">
    <source>
        <dbReference type="RuleBase" id="RU003808"/>
    </source>
</evidence>
<feature type="compositionally biased region" description="Basic and acidic residues" evidence="14">
    <location>
        <begin position="137"/>
        <end position="146"/>
    </location>
</feature>
<keyword evidence="11 12" id="KW-0106">Calcium</keyword>
<comment type="similarity">
    <text evidence="12">Belongs to the calcium channel alpha-1 subunit (TC 1.A.1.11) family.</text>
</comment>